<sequence length="101" mass="11847">MYRMSEEQQQKVFTNFKKVIDKQNAGLINKELYYHLNLNCNFVAHFNLQGFREAYSGENFREFVDYFNPASPSSQWLEAPEISADFIPLNQAMVDYASPNH</sequence>
<proteinExistence type="predicted"/>
<dbReference type="AlphaFoldDB" id="A0A098AYQ3"/>
<protein>
    <submittedName>
        <fullName evidence="1">Uncharacterized protein</fullName>
    </submittedName>
</protein>
<reference evidence="1" key="1">
    <citation type="submission" date="2014-07" db="EMBL/GenBank/DDBJ databases">
        <authorList>
            <person name="Hornung V.Bastian."/>
        </authorList>
    </citation>
    <scope>NUCLEOTIDE SEQUENCE</scope>
    <source>
        <strain evidence="1">PCE-S</strain>
    </source>
</reference>
<dbReference type="PATRIC" id="fig|49338.4.peg.2007"/>
<accession>A0A098AYQ3</accession>
<gene>
    <name evidence="1" type="ORF">DPCES_1866</name>
</gene>
<name>A0A098AYQ3_DESHA</name>
<evidence type="ECO:0000313" key="1">
    <source>
        <dbReference type="EMBL" id="CDX01753.1"/>
    </source>
</evidence>
<organism evidence="1">
    <name type="scientific">Desulfitobacterium hafniense</name>
    <name type="common">Desulfitobacterium frappieri</name>
    <dbReference type="NCBI Taxonomy" id="49338"/>
    <lineage>
        <taxon>Bacteria</taxon>
        <taxon>Bacillati</taxon>
        <taxon>Bacillota</taxon>
        <taxon>Clostridia</taxon>
        <taxon>Eubacteriales</taxon>
        <taxon>Desulfitobacteriaceae</taxon>
        <taxon>Desulfitobacterium</taxon>
    </lineage>
</organism>
<dbReference type="EMBL" id="LK996017">
    <property type="protein sequence ID" value="CDX01753.1"/>
    <property type="molecule type" value="Genomic_DNA"/>
</dbReference>
<dbReference type="RefSeq" id="WP_015944259.1">
    <property type="nucleotide sequence ID" value="NZ_CABKQQ010000056.1"/>
</dbReference>